<dbReference type="EMBL" id="JAJAGQ010000001">
    <property type="protein sequence ID" value="KAJ8573374.1"/>
    <property type="molecule type" value="Genomic_DNA"/>
</dbReference>
<evidence type="ECO:0000256" key="1">
    <source>
        <dbReference type="SAM" id="MobiDB-lite"/>
    </source>
</evidence>
<organism evidence="2 3">
    <name type="scientific">Anisodus acutangulus</name>
    <dbReference type="NCBI Taxonomy" id="402998"/>
    <lineage>
        <taxon>Eukaryota</taxon>
        <taxon>Viridiplantae</taxon>
        <taxon>Streptophyta</taxon>
        <taxon>Embryophyta</taxon>
        <taxon>Tracheophyta</taxon>
        <taxon>Spermatophyta</taxon>
        <taxon>Magnoliopsida</taxon>
        <taxon>eudicotyledons</taxon>
        <taxon>Gunneridae</taxon>
        <taxon>Pentapetalae</taxon>
        <taxon>asterids</taxon>
        <taxon>lamiids</taxon>
        <taxon>Solanales</taxon>
        <taxon>Solanaceae</taxon>
        <taxon>Solanoideae</taxon>
        <taxon>Hyoscyameae</taxon>
        <taxon>Anisodus</taxon>
    </lineage>
</organism>
<reference evidence="3" key="1">
    <citation type="journal article" date="2023" name="Proc. Natl. Acad. Sci. U.S.A.">
        <title>Genomic and structural basis for evolution of tropane alkaloid biosynthesis.</title>
        <authorList>
            <person name="Wanga Y.-J."/>
            <person name="Taina T."/>
            <person name="Yua J.-Y."/>
            <person name="Lia J."/>
            <person name="Xua B."/>
            <person name="Chenc J."/>
            <person name="D'Auriad J.C."/>
            <person name="Huanga J.-P."/>
            <person name="Huanga S.-X."/>
        </authorList>
    </citation>
    <scope>NUCLEOTIDE SEQUENCE [LARGE SCALE GENOMIC DNA]</scope>
    <source>
        <strain evidence="3">cv. KIB-2019</strain>
    </source>
</reference>
<evidence type="ECO:0000313" key="3">
    <source>
        <dbReference type="Proteomes" id="UP001152561"/>
    </source>
</evidence>
<dbReference type="PANTHER" id="PTHR48186">
    <property type="entry name" value="NB-ARC DOMAIN-CONTAINING PROTEIN"/>
    <property type="match status" value="1"/>
</dbReference>
<gene>
    <name evidence="2" type="ORF">K7X08_009885</name>
</gene>
<comment type="caution">
    <text evidence="2">The sequence shown here is derived from an EMBL/GenBank/DDBJ whole genome shotgun (WGS) entry which is preliminary data.</text>
</comment>
<proteinExistence type="predicted"/>
<dbReference type="PANTHER" id="PTHR48186:SF1">
    <property type="entry name" value="TPX2 C-TERMINAL DOMAIN-CONTAINING PROTEIN"/>
    <property type="match status" value="1"/>
</dbReference>
<feature type="compositionally biased region" description="Basic and acidic residues" evidence="1">
    <location>
        <begin position="112"/>
        <end position="142"/>
    </location>
</feature>
<dbReference type="OrthoDB" id="10354541at2759"/>
<sequence length="253" mass="29165">MDIETIFMKYFSIEKKPIDIFELIRAAIRVDAFKYPSEFEKHKNKILKMITHPGKSNDDLVLSDEEEEDDDNSVGDEEDDDEEVFNVEQEESEKEKESAQSKNKITATTAIKRKESTSTESVTEMKKRSVKEQLDGDKEGIRQSHNTTAVNMGSMSLTKMNVAIKCVEVAAPCEKQLYSDCSPQLKKLVDEGEQATEEKQNHKRFKKMHESDWPVQSKKPDCDTEKKREEGAQRNPIRHRKNHIRVNIGSGRR</sequence>
<accession>A0A9Q1N0A8</accession>
<feature type="compositionally biased region" description="Acidic residues" evidence="1">
    <location>
        <begin position="61"/>
        <end position="92"/>
    </location>
</feature>
<keyword evidence="3" id="KW-1185">Reference proteome</keyword>
<evidence type="ECO:0000313" key="2">
    <source>
        <dbReference type="EMBL" id="KAJ8573374.1"/>
    </source>
</evidence>
<dbReference type="Proteomes" id="UP001152561">
    <property type="component" value="Unassembled WGS sequence"/>
</dbReference>
<name>A0A9Q1N0A8_9SOLA</name>
<feature type="region of interest" description="Disordered" evidence="1">
    <location>
        <begin position="190"/>
        <end position="253"/>
    </location>
</feature>
<protein>
    <submittedName>
        <fullName evidence="2">Uncharacterized protein</fullName>
    </submittedName>
</protein>
<feature type="compositionally biased region" description="Basic and acidic residues" evidence="1">
    <location>
        <begin position="208"/>
        <end position="232"/>
    </location>
</feature>
<feature type="region of interest" description="Disordered" evidence="1">
    <location>
        <begin position="53"/>
        <end position="145"/>
    </location>
</feature>
<dbReference type="AlphaFoldDB" id="A0A9Q1N0A8"/>